<dbReference type="AlphaFoldDB" id="A0A7C1VQU3"/>
<name>A0A7C1VQU3_9GAMM</name>
<gene>
    <name evidence="2" type="ORF">ENI26_02175</name>
</gene>
<dbReference type="EMBL" id="DRHY01000046">
    <property type="protein sequence ID" value="HEC73161.1"/>
    <property type="molecule type" value="Genomic_DNA"/>
</dbReference>
<protein>
    <submittedName>
        <fullName evidence="2">Uncharacterized protein</fullName>
    </submittedName>
</protein>
<reference evidence="2" key="1">
    <citation type="journal article" date="2020" name="mSystems">
        <title>Genome- and Community-Level Interaction Insights into Carbon Utilization and Element Cycling Functions of Hydrothermarchaeota in Hydrothermal Sediment.</title>
        <authorList>
            <person name="Zhou Z."/>
            <person name="Liu Y."/>
            <person name="Xu W."/>
            <person name="Pan J."/>
            <person name="Luo Z.H."/>
            <person name="Li M."/>
        </authorList>
    </citation>
    <scope>NUCLEOTIDE SEQUENCE [LARGE SCALE GENOMIC DNA]</scope>
    <source>
        <strain evidence="2">HyVt-380</strain>
    </source>
</reference>
<sequence length="122" mass="13933">MSKLPETWNMSRSIADDIAREGYLDWAAHLNGVMDIAEELEEQNKALQAKLSKLGTHVLADEHEEAKRIAVMSNDDVVRELQAEAVLNAMHYADEYASTKDSWIGGIQKYYRKLRNPEQEKV</sequence>
<comment type="caution">
    <text evidence="2">The sequence shown here is derived from an EMBL/GenBank/DDBJ whole genome shotgun (WGS) entry which is preliminary data.</text>
</comment>
<keyword evidence="1" id="KW-0175">Coiled coil</keyword>
<evidence type="ECO:0000256" key="1">
    <source>
        <dbReference type="SAM" id="Coils"/>
    </source>
</evidence>
<dbReference type="Proteomes" id="UP000886384">
    <property type="component" value="Unassembled WGS sequence"/>
</dbReference>
<feature type="coiled-coil region" evidence="1">
    <location>
        <begin position="30"/>
        <end position="57"/>
    </location>
</feature>
<organism evidence="2">
    <name type="scientific">Methylophaga aminisulfidivorans</name>
    <dbReference type="NCBI Taxonomy" id="230105"/>
    <lineage>
        <taxon>Bacteria</taxon>
        <taxon>Pseudomonadati</taxon>
        <taxon>Pseudomonadota</taxon>
        <taxon>Gammaproteobacteria</taxon>
        <taxon>Thiotrichales</taxon>
        <taxon>Piscirickettsiaceae</taxon>
        <taxon>Methylophaga</taxon>
    </lineage>
</organism>
<accession>A0A7C1VQU3</accession>
<evidence type="ECO:0000313" key="2">
    <source>
        <dbReference type="EMBL" id="HEC73161.1"/>
    </source>
</evidence>
<proteinExistence type="predicted"/>